<proteinExistence type="predicted"/>
<evidence type="ECO:0000313" key="6">
    <source>
        <dbReference type="EMBL" id="SED37240.1"/>
    </source>
</evidence>
<comment type="subcellular location">
    <subcellularLocation>
        <location evidence="1">Membrane</location>
        <topology evidence="1">Multi-pass membrane protein</topology>
    </subcellularLocation>
</comment>
<evidence type="ECO:0000256" key="2">
    <source>
        <dbReference type="ARBA" id="ARBA00022692"/>
    </source>
</evidence>
<keyword evidence="2 5" id="KW-0812">Transmembrane</keyword>
<evidence type="ECO:0000256" key="4">
    <source>
        <dbReference type="ARBA" id="ARBA00023136"/>
    </source>
</evidence>
<protein>
    <submittedName>
        <fullName evidence="6">Uncharacterized membrane protein YecN, MAPEG domain</fullName>
    </submittedName>
</protein>
<dbReference type="InterPro" id="IPR001129">
    <property type="entry name" value="Membr-assoc_MAPEG"/>
</dbReference>
<dbReference type="InterPro" id="IPR050997">
    <property type="entry name" value="MAPEG"/>
</dbReference>
<organism evidence="6 7">
    <name type="scientific">Bradyrhizobium lablabi</name>
    <dbReference type="NCBI Taxonomy" id="722472"/>
    <lineage>
        <taxon>Bacteria</taxon>
        <taxon>Pseudomonadati</taxon>
        <taxon>Pseudomonadota</taxon>
        <taxon>Alphaproteobacteria</taxon>
        <taxon>Hyphomicrobiales</taxon>
        <taxon>Nitrobacteraceae</taxon>
        <taxon>Bradyrhizobium</taxon>
    </lineage>
</organism>
<dbReference type="EMBL" id="FNTI01000001">
    <property type="protein sequence ID" value="SED37240.1"/>
    <property type="molecule type" value="Genomic_DNA"/>
</dbReference>
<evidence type="ECO:0000256" key="5">
    <source>
        <dbReference type="SAM" id="Phobius"/>
    </source>
</evidence>
<reference evidence="6 7" key="1">
    <citation type="submission" date="2016-10" db="EMBL/GenBank/DDBJ databases">
        <authorList>
            <person name="de Groot N.N."/>
        </authorList>
    </citation>
    <scope>NUCLEOTIDE SEQUENCE [LARGE SCALE GENOMIC DNA]</scope>
    <source>
        <strain evidence="6 7">GAS522</strain>
    </source>
</reference>
<dbReference type="InterPro" id="IPR023352">
    <property type="entry name" value="MAPEG-like_dom_sf"/>
</dbReference>
<sequence>MYHFTALVTCLAILVYFYSSILVSRARGKFGVKLPAISGNPDFERVFRAQMNTLEWLPIFLPSLWLFAIYVSDTIAAVLGLVWVIGRILYILGYAQAVAKRGRGFAIQAFAAIALWVGASGMIIWRIVHA</sequence>
<evidence type="ECO:0000256" key="3">
    <source>
        <dbReference type="ARBA" id="ARBA00022989"/>
    </source>
</evidence>
<dbReference type="RefSeq" id="WP_074822244.1">
    <property type="nucleotide sequence ID" value="NZ_FNTI01000001.1"/>
</dbReference>
<dbReference type="GO" id="GO:0004602">
    <property type="term" value="F:glutathione peroxidase activity"/>
    <property type="evidence" value="ECO:0007669"/>
    <property type="project" value="TreeGrafter"/>
</dbReference>
<dbReference type="Proteomes" id="UP000183208">
    <property type="component" value="Unassembled WGS sequence"/>
</dbReference>
<feature type="transmembrane region" description="Helical" evidence="5">
    <location>
        <begin position="64"/>
        <end position="93"/>
    </location>
</feature>
<dbReference type="Gene3D" id="1.20.120.550">
    <property type="entry name" value="Membrane associated eicosanoid/glutathione metabolism-like domain"/>
    <property type="match status" value="1"/>
</dbReference>
<dbReference type="OrthoDB" id="464934at2"/>
<dbReference type="GO" id="GO:0016020">
    <property type="term" value="C:membrane"/>
    <property type="evidence" value="ECO:0007669"/>
    <property type="project" value="UniProtKB-SubCell"/>
</dbReference>
<keyword evidence="4 5" id="KW-0472">Membrane</keyword>
<accession>A0A1M7A8U8</accession>
<feature type="transmembrane region" description="Helical" evidence="5">
    <location>
        <begin position="105"/>
        <end position="128"/>
    </location>
</feature>
<dbReference type="GO" id="GO:0006691">
    <property type="term" value="P:leukotriene metabolic process"/>
    <property type="evidence" value="ECO:0007669"/>
    <property type="project" value="UniProtKB-ARBA"/>
</dbReference>
<dbReference type="SUPFAM" id="SSF161084">
    <property type="entry name" value="MAPEG domain-like"/>
    <property type="match status" value="1"/>
</dbReference>
<gene>
    <name evidence="6" type="ORF">SAMN05444171_3935</name>
</gene>
<dbReference type="Pfam" id="PF01124">
    <property type="entry name" value="MAPEG"/>
    <property type="match status" value="1"/>
</dbReference>
<dbReference type="PANTHER" id="PTHR10250">
    <property type="entry name" value="MICROSOMAL GLUTATHIONE S-TRANSFERASE"/>
    <property type="match status" value="1"/>
</dbReference>
<evidence type="ECO:0000256" key="1">
    <source>
        <dbReference type="ARBA" id="ARBA00004141"/>
    </source>
</evidence>
<evidence type="ECO:0000313" key="7">
    <source>
        <dbReference type="Proteomes" id="UP000183208"/>
    </source>
</evidence>
<name>A0A1M7A8U8_9BRAD</name>
<dbReference type="GO" id="GO:0004364">
    <property type="term" value="F:glutathione transferase activity"/>
    <property type="evidence" value="ECO:0007669"/>
    <property type="project" value="TreeGrafter"/>
</dbReference>
<dbReference type="AlphaFoldDB" id="A0A1M7A8U8"/>
<dbReference type="PANTHER" id="PTHR10250:SF15">
    <property type="entry name" value="MICROSOMAL GLUTATHIONE S-TRANSFERASE-RELATED"/>
    <property type="match status" value="1"/>
</dbReference>
<keyword evidence="3 5" id="KW-1133">Transmembrane helix</keyword>